<name>A0A9P8ARE0_9AGAR</name>
<evidence type="ECO:0000313" key="2">
    <source>
        <dbReference type="EMBL" id="KAG7443767.1"/>
    </source>
</evidence>
<sequence>MSSPNATTATAATILVLSLFSIGISLVDICSMDFQCLSVLLISIPANTFSLDYSKLDKKENNWHFQSQNILNYLALMDGIDEHLAGITTCSNPSMEPYAIQN</sequence>
<protein>
    <submittedName>
        <fullName evidence="2">Uncharacterized protein</fullName>
    </submittedName>
</protein>
<keyword evidence="3" id="KW-1185">Reference proteome</keyword>
<accession>A0A9P8ARE0</accession>
<comment type="caution">
    <text evidence="2">The sequence shown here is derived from an EMBL/GenBank/DDBJ whole genome shotgun (WGS) entry which is preliminary data.</text>
</comment>
<organism evidence="2 3">
    <name type="scientific">Guyanagaster necrorhizus</name>
    <dbReference type="NCBI Taxonomy" id="856835"/>
    <lineage>
        <taxon>Eukaryota</taxon>
        <taxon>Fungi</taxon>
        <taxon>Dikarya</taxon>
        <taxon>Basidiomycota</taxon>
        <taxon>Agaricomycotina</taxon>
        <taxon>Agaricomycetes</taxon>
        <taxon>Agaricomycetidae</taxon>
        <taxon>Agaricales</taxon>
        <taxon>Marasmiineae</taxon>
        <taxon>Physalacriaceae</taxon>
        <taxon>Guyanagaster</taxon>
    </lineage>
</organism>
<reference evidence="2" key="1">
    <citation type="submission" date="2020-11" db="EMBL/GenBank/DDBJ databases">
        <title>Adaptations for nitrogen fixation in a non-lichenized fungal sporocarp promotes dispersal by wood-feeding termites.</title>
        <authorList>
            <consortium name="DOE Joint Genome Institute"/>
            <person name="Koch R.A."/>
            <person name="Yoon G."/>
            <person name="Arayal U."/>
            <person name="Lail K."/>
            <person name="Amirebrahimi M."/>
            <person name="Labutti K."/>
            <person name="Lipzen A."/>
            <person name="Riley R."/>
            <person name="Barry K."/>
            <person name="Henrissat B."/>
            <person name="Grigoriev I.V."/>
            <person name="Herr J.R."/>
            <person name="Aime M.C."/>
        </authorList>
    </citation>
    <scope>NUCLEOTIDE SEQUENCE</scope>
    <source>
        <strain evidence="2">MCA 3950</strain>
    </source>
</reference>
<gene>
    <name evidence="2" type="ORF">BT62DRAFT_921707</name>
</gene>
<proteinExistence type="predicted"/>
<evidence type="ECO:0000256" key="1">
    <source>
        <dbReference type="SAM" id="SignalP"/>
    </source>
</evidence>
<dbReference type="RefSeq" id="XP_043037267.1">
    <property type="nucleotide sequence ID" value="XM_043184341.1"/>
</dbReference>
<dbReference type="GeneID" id="66106638"/>
<feature type="signal peptide" evidence="1">
    <location>
        <begin position="1"/>
        <end position="26"/>
    </location>
</feature>
<evidence type="ECO:0000313" key="3">
    <source>
        <dbReference type="Proteomes" id="UP000812287"/>
    </source>
</evidence>
<dbReference type="EMBL" id="MU250543">
    <property type="protein sequence ID" value="KAG7443767.1"/>
    <property type="molecule type" value="Genomic_DNA"/>
</dbReference>
<dbReference type="Proteomes" id="UP000812287">
    <property type="component" value="Unassembled WGS sequence"/>
</dbReference>
<dbReference type="AlphaFoldDB" id="A0A9P8ARE0"/>
<keyword evidence="1" id="KW-0732">Signal</keyword>
<feature type="chain" id="PRO_5040159614" evidence="1">
    <location>
        <begin position="27"/>
        <end position="102"/>
    </location>
</feature>